<dbReference type="CDD" id="cd06223">
    <property type="entry name" value="PRTases_typeI"/>
    <property type="match status" value="1"/>
</dbReference>
<reference evidence="14" key="1">
    <citation type="journal article" date="2021" name="PeerJ">
        <title>Extensive microbial diversity within the chicken gut microbiome revealed by metagenomics and culture.</title>
        <authorList>
            <person name="Gilroy R."/>
            <person name="Ravi A."/>
            <person name="Getino M."/>
            <person name="Pursley I."/>
            <person name="Horton D.L."/>
            <person name="Alikhan N.F."/>
            <person name="Baker D."/>
            <person name="Gharbi K."/>
            <person name="Hall N."/>
            <person name="Watson M."/>
            <person name="Adriaenssens E.M."/>
            <person name="Foster-Nyarko E."/>
            <person name="Jarju S."/>
            <person name="Secka A."/>
            <person name="Antonio M."/>
            <person name="Oren A."/>
            <person name="Chaudhuri R.R."/>
            <person name="La Ragione R."/>
            <person name="Hildebrand F."/>
            <person name="Pallen M.J."/>
        </authorList>
    </citation>
    <scope>NUCLEOTIDE SEQUENCE</scope>
    <source>
        <strain evidence="14">USASDec5-558</strain>
    </source>
</reference>
<evidence type="ECO:0000259" key="13">
    <source>
        <dbReference type="Pfam" id="PF00156"/>
    </source>
</evidence>
<dbReference type="EC" id="2.4.2.7" evidence="7 12"/>
<dbReference type="Gene3D" id="3.40.50.2020">
    <property type="match status" value="1"/>
</dbReference>
<keyword evidence="9 12" id="KW-0328">Glycosyltransferase</keyword>
<evidence type="ECO:0000313" key="15">
    <source>
        <dbReference type="Proteomes" id="UP000886829"/>
    </source>
</evidence>
<evidence type="ECO:0000256" key="2">
    <source>
        <dbReference type="ARBA" id="ARBA00003968"/>
    </source>
</evidence>
<organism evidence="14 15">
    <name type="scientific">Candidatus Anaerobiospirillum pullistercoris</name>
    <dbReference type="NCBI Taxonomy" id="2838452"/>
    <lineage>
        <taxon>Bacteria</taxon>
        <taxon>Pseudomonadati</taxon>
        <taxon>Pseudomonadota</taxon>
        <taxon>Gammaproteobacteria</taxon>
        <taxon>Aeromonadales</taxon>
        <taxon>Succinivibrionaceae</taxon>
        <taxon>Anaerobiospirillum</taxon>
    </lineage>
</organism>
<evidence type="ECO:0000256" key="6">
    <source>
        <dbReference type="ARBA" id="ARBA00011738"/>
    </source>
</evidence>
<evidence type="ECO:0000313" key="14">
    <source>
        <dbReference type="EMBL" id="HIX56503.1"/>
    </source>
</evidence>
<name>A0A9D1WCV7_9GAMM</name>
<keyword evidence="10 12" id="KW-0808">Transferase</keyword>
<dbReference type="Pfam" id="PF00156">
    <property type="entry name" value="Pribosyltran"/>
    <property type="match status" value="1"/>
</dbReference>
<dbReference type="InterPro" id="IPR029057">
    <property type="entry name" value="PRTase-like"/>
</dbReference>
<evidence type="ECO:0000256" key="4">
    <source>
        <dbReference type="ARBA" id="ARBA00004659"/>
    </source>
</evidence>
<dbReference type="GO" id="GO:0005829">
    <property type="term" value="C:cytosol"/>
    <property type="evidence" value="ECO:0007669"/>
    <property type="project" value="TreeGrafter"/>
</dbReference>
<evidence type="ECO:0000256" key="3">
    <source>
        <dbReference type="ARBA" id="ARBA00004496"/>
    </source>
</evidence>
<evidence type="ECO:0000256" key="11">
    <source>
        <dbReference type="ARBA" id="ARBA00022726"/>
    </source>
</evidence>
<dbReference type="NCBIfam" id="NF002634">
    <property type="entry name" value="PRK02304.1-3"/>
    <property type="match status" value="1"/>
</dbReference>
<comment type="similarity">
    <text evidence="5 12">Belongs to the purine/pyrimidine phosphoribosyltransferase family.</text>
</comment>
<comment type="pathway">
    <text evidence="4 12">Purine metabolism; AMP biosynthesis via salvage pathway; AMP from adenine: step 1/1.</text>
</comment>
<evidence type="ECO:0000256" key="8">
    <source>
        <dbReference type="ARBA" id="ARBA00022490"/>
    </source>
</evidence>
<comment type="subcellular location">
    <subcellularLocation>
        <location evidence="3 12">Cytoplasm</location>
    </subcellularLocation>
</comment>
<dbReference type="NCBIfam" id="NF002636">
    <property type="entry name" value="PRK02304.1-5"/>
    <property type="match status" value="1"/>
</dbReference>
<proteinExistence type="inferred from homology"/>
<dbReference type="GO" id="GO:0044209">
    <property type="term" value="P:AMP salvage"/>
    <property type="evidence" value="ECO:0007669"/>
    <property type="project" value="UniProtKB-UniRule"/>
</dbReference>
<dbReference type="GO" id="GO:0003999">
    <property type="term" value="F:adenine phosphoribosyltransferase activity"/>
    <property type="evidence" value="ECO:0007669"/>
    <property type="project" value="UniProtKB-UniRule"/>
</dbReference>
<dbReference type="PANTHER" id="PTHR11776">
    <property type="entry name" value="ADENINE PHOSPHORIBOSYLTRANSFERASE"/>
    <property type="match status" value="1"/>
</dbReference>
<dbReference type="HAMAP" id="MF_00004">
    <property type="entry name" value="Aden_phosphoribosyltr"/>
    <property type="match status" value="1"/>
</dbReference>
<comment type="function">
    <text evidence="2 12">Catalyzes a salvage reaction resulting in the formation of AMP, that is energically less costly than de novo synthesis.</text>
</comment>
<dbReference type="NCBIfam" id="TIGR01090">
    <property type="entry name" value="apt"/>
    <property type="match status" value="1"/>
</dbReference>
<gene>
    <name evidence="12 14" type="primary">apt</name>
    <name evidence="14" type="ORF">H9850_03410</name>
</gene>
<dbReference type="EMBL" id="DXEV01000068">
    <property type="protein sequence ID" value="HIX56503.1"/>
    <property type="molecule type" value="Genomic_DNA"/>
</dbReference>
<evidence type="ECO:0000256" key="10">
    <source>
        <dbReference type="ARBA" id="ARBA00022679"/>
    </source>
</evidence>
<evidence type="ECO:0000256" key="1">
    <source>
        <dbReference type="ARBA" id="ARBA00000868"/>
    </source>
</evidence>
<dbReference type="GO" id="GO:0006166">
    <property type="term" value="P:purine ribonucleoside salvage"/>
    <property type="evidence" value="ECO:0007669"/>
    <property type="project" value="UniProtKB-UniRule"/>
</dbReference>
<evidence type="ECO:0000256" key="7">
    <source>
        <dbReference type="ARBA" id="ARBA00011893"/>
    </source>
</evidence>
<keyword evidence="8 12" id="KW-0963">Cytoplasm</keyword>
<comment type="caution">
    <text evidence="14">The sequence shown here is derived from an EMBL/GenBank/DDBJ whole genome shotgun (WGS) entry which is preliminary data.</text>
</comment>
<dbReference type="GO" id="GO:0006168">
    <property type="term" value="P:adenine salvage"/>
    <property type="evidence" value="ECO:0007669"/>
    <property type="project" value="InterPro"/>
</dbReference>
<dbReference type="AlphaFoldDB" id="A0A9D1WCV7"/>
<protein>
    <recommendedName>
        <fullName evidence="7 12">Adenine phosphoribosyltransferase</fullName>
        <shortName evidence="12">APRT</shortName>
        <ecNumber evidence="7 12">2.4.2.7</ecNumber>
    </recommendedName>
</protein>
<dbReference type="NCBIfam" id="NF002632">
    <property type="entry name" value="PRK02304.1-1"/>
    <property type="match status" value="1"/>
</dbReference>
<dbReference type="InterPro" id="IPR000836">
    <property type="entry name" value="PRTase_dom"/>
</dbReference>
<dbReference type="SUPFAM" id="SSF53271">
    <property type="entry name" value="PRTase-like"/>
    <property type="match status" value="1"/>
</dbReference>
<comment type="subunit">
    <text evidence="6 12">Homodimer.</text>
</comment>
<accession>A0A9D1WCV7</accession>
<feature type="domain" description="Phosphoribosyltransferase" evidence="13">
    <location>
        <begin position="32"/>
        <end position="171"/>
    </location>
</feature>
<evidence type="ECO:0000256" key="5">
    <source>
        <dbReference type="ARBA" id="ARBA00008391"/>
    </source>
</evidence>
<evidence type="ECO:0000256" key="12">
    <source>
        <dbReference type="HAMAP-Rule" id="MF_00004"/>
    </source>
</evidence>
<evidence type="ECO:0000256" key="9">
    <source>
        <dbReference type="ARBA" id="ARBA00022676"/>
    </source>
</evidence>
<comment type="catalytic activity">
    <reaction evidence="1 12">
        <text>AMP + diphosphate = 5-phospho-alpha-D-ribose 1-diphosphate + adenine</text>
        <dbReference type="Rhea" id="RHEA:16609"/>
        <dbReference type="ChEBI" id="CHEBI:16708"/>
        <dbReference type="ChEBI" id="CHEBI:33019"/>
        <dbReference type="ChEBI" id="CHEBI:58017"/>
        <dbReference type="ChEBI" id="CHEBI:456215"/>
        <dbReference type="EC" id="2.4.2.7"/>
    </reaction>
</comment>
<dbReference type="InterPro" id="IPR005764">
    <property type="entry name" value="Ade_phspho_trans"/>
</dbReference>
<dbReference type="Proteomes" id="UP000886829">
    <property type="component" value="Unassembled WGS sequence"/>
</dbReference>
<dbReference type="InterPro" id="IPR050120">
    <property type="entry name" value="Adenine_PRTase"/>
</dbReference>
<reference evidence="14" key="2">
    <citation type="submission" date="2021-04" db="EMBL/GenBank/DDBJ databases">
        <authorList>
            <person name="Gilroy R."/>
        </authorList>
    </citation>
    <scope>NUCLEOTIDE SEQUENCE</scope>
    <source>
        <strain evidence="14">USASDec5-558</strain>
    </source>
</reference>
<sequence>MPATAEQVDFLKSTITSIQDYPIKGILFRDITSLCENPKAFALTIDLMAQAFADQKIDKVVASEARGFVFGAPLAAKLGAGFVMVRKPNKLPRATIKEDYDLEYGTNELQMHTDSIKPGERVICVDDLLATGGTMSAMIRLVQRLGGEVVKAAFVIDLVDLGGCAKIKDSCNVDCVSLLDFPGH</sequence>
<dbReference type="FunFam" id="3.40.50.2020:FF:000004">
    <property type="entry name" value="Adenine phosphoribosyltransferase"/>
    <property type="match status" value="1"/>
</dbReference>
<dbReference type="PANTHER" id="PTHR11776:SF7">
    <property type="entry name" value="PHOSPHORIBOSYLTRANSFERASE DOMAIN-CONTAINING PROTEIN"/>
    <property type="match status" value="1"/>
</dbReference>
<keyword evidence="11 12" id="KW-0660">Purine salvage</keyword>